<organism evidence="1 2">
    <name type="scientific">Naegleria lovaniensis</name>
    <name type="common">Amoeba</name>
    <dbReference type="NCBI Taxonomy" id="51637"/>
    <lineage>
        <taxon>Eukaryota</taxon>
        <taxon>Discoba</taxon>
        <taxon>Heterolobosea</taxon>
        <taxon>Tetramitia</taxon>
        <taxon>Eutetramitia</taxon>
        <taxon>Vahlkampfiidae</taxon>
        <taxon>Naegleria</taxon>
    </lineage>
</organism>
<dbReference type="RefSeq" id="XP_044550345.1">
    <property type="nucleotide sequence ID" value="XM_044692255.1"/>
</dbReference>
<dbReference type="InterPro" id="IPR036047">
    <property type="entry name" value="F-box-like_dom_sf"/>
</dbReference>
<dbReference type="Gene3D" id="3.80.10.10">
    <property type="entry name" value="Ribonuclease Inhibitor"/>
    <property type="match status" value="1"/>
</dbReference>
<gene>
    <name evidence="1" type="ORF">C9374_002799</name>
</gene>
<reference evidence="1 2" key="1">
    <citation type="journal article" date="2018" name="BMC Genomics">
        <title>The genome of Naegleria lovaniensis, the basis for a comparative approach to unravel pathogenicity factors of the human pathogenic amoeba N. fowleri.</title>
        <authorList>
            <person name="Liechti N."/>
            <person name="Schurch N."/>
            <person name="Bruggmann R."/>
            <person name="Wittwer M."/>
        </authorList>
    </citation>
    <scope>NUCLEOTIDE SEQUENCE [LARGE SCALE GENOMIC DNA]</scope>
    <source>
        <strain evidence="1 2">ATCC 30569</strain>
    </source>
</reference>
<dbReference type="GeneID" id="68095254"/>
<proteinExistence type="predicted"/>
<evidence type="ECO:0000313" key="1">
    <source>
        <dbReference type="EMBL" id="KAG2386353.1"/>
    </source>
</evidence>
<dbReference type="Proteomes" id="UP000816034">
    <property type="component" value="Unassembled WGS sequence"/>
</dbReference>
<dbReference type="EMBL" id="PYSW02000016">
    <property type="protein sequence ID" value="KAG2386353.1"/>
    <property type="molecule type" value="Genomic_DNA"/>
</dbReference>
<dbReference type="SUPFAM" id="SSF52047">
    <property type="entry name" value="RNI-like"/>
    <property type="match status" value="1"/>
</dbReference>
<protein>
    <recommendedName>
        <fullName evidence="3">F-box domain-containing protein</fullName>
    </recommendedName>
</protein>
<comment type="caution">
    <text evidence="1">The sequence shown here is derived from an EMBL/GenBank/DDBJ whole genome shotgun (WGS) entry which is preliminary data.</text>
</comment>
<sequence>MPECNTPIPDDICFSIMAFLDAKTILKSCITISWQWYKISASLEHSLTLYPRKKESPIGTKLSNCLILCKLREIHLIMMSGSSITHDQLSIIFGSEKTRYLKVLELVNCPLTTVDCKQIAKSEFAAHLVTLKLQNCHIGSASLLELVECNNFPNLTSLDLCHNPQIQGWQYLLAEDGSTSIIKQLKELRLNDCGLGPNAFLHIKSKFPNLEKFIDVYGGCVYVKTLVGKIYEFPITSSEMKYSDLPPLLYDKGEFFDRFACLFSKKLVTDDPVVPGAMVHGVIRL</sequence>
<dbReference type="SUPFAM" id="SSF81383">
    <property type="entry name" value="F-box domain"/>
    <property type="match status" value="1"/>
</dbReference>
<dbReference type="InterPro" id="IPR032675">
    <property type="entry name" value="LRR_dom_sf"/>
</dbReference>
<accession>A0AA88GUR8</accession>
<dbReference type="AlphaFoldDB" id="A0AA88GUR8"/>
<keyword evidence="2" id="KW-1185">Reference proteome</keyword>
<evidence type="ECO:0008006" key="3">
    <source>
        <dbReference type="Google" id="ProtNLM"/>
    </source>
</evidence>
<evidence type="ECO:0000313" key="2">
    <source>
        <dbReference type="Proteomes" id="UP000816034"/>
    </source>
</evidence>
<name>A0AA88GUR8_NAELO</name>